<dbReference type="InterPro" id="IPR036390">
    <property type="entry name" value="WH_DNA-bd_sf"/>
</dbReference>
<dbReference type="InterPro" id="IPR005119">
    <property type="entry name" value="LysR_subst-bd"/>
</dbReference>
<evidence type="ECO:0000256" key="1">
    <source>
        <dbReference type="ARBA" id="ARBA00009437"/>
    </source>
</evidence>
<keyword evidence="2" id="KW-0805">Transcription regulation</keyword>
<protein>
    <submittedName>
        <fullName evidence="6">LysR family transcriptional regulator</fullName>
    </submittedName>
</protein>
<dbReference type="Pfam" id="PF03466">
    <property type="entry name" value="LysR_substrate"/>
    <property type="match status" value="1"/>
</dbReference>
<accession>A0ABW8K9Z1</accession>
<comment type="similarity">
    <text evidence="1">Belongs to the LysR transcriptional regulatory family.</text>
</comment>
<name>A0ABW8K9Z1_9GAMM</name>
<comment type="caution">
    <text evidence="6">The sequence shown here is derived from an EMBL/GenBank/DDBJ whole genome shotgun (WGS) entry which is preliminary data.</text>
</comment>
<dbReference type="Gene3D" id="3.40.190.10">
    <property type="entry name" value="Periplasmic binding protein-like II"/>
    <property type="match status" value="2"/>
</dbReference>
<evidence type="ECO:0000256" key="3">
    <source>
        <dbReference type="ARBA" id="ARBA00023125"/>
    </source>
</evidence>
<dbReference type="SUPFAM" id="SSF53850">
    <property type="entry name" value="Periplasmic binding protein-like II"/>
    <property type="match status" value="1"/>
</dbReference>
<sequence length="305" mass="32874">MSEKLTYPASRPMPSLNALRAFEATARLGSVSRAAQELHVTHGAVSRQIRALEDDLGTPLFQRQGRGLSLTAAGLRLRDASAAAFTQLREACDQLRGHTAQTPLVLGCPVSLLARWMIPRLERLMAELPELTLHLRPQELPFDEALTGLDAALLAGEAPWPSGWQVHELARECVGPVVSPHFAEQHGLLSSAPSALLQQPLLHTTSRPQAWQAWAQGQGLPATQLPPGQSFPHLYHLLEAAVAGRGVAIAPEQLVADDLTSGRLLAPWGFQATAAQWVLVAPSRAPAARLTALADWLKRALAAQR</sequence>
<dbReference type="InterPro" id="IPR000847">
    <property type="entry name" value="LysR_HTH_N"/>
</dbReference>
<proteinExistence type="inferred from homology"/>
<dbReference type="InterPro" id="IPR058163">
    <property type="entry name" value="LysR-type_TF_proteobact-type"/>
</dbReference>
<dbReference type="PRINTS" id="PR00039">
    <property type="entry name" value="HTHLYSR"/>
</dbReference>
<dbReference type="PANTHER" id="PTHR30537:SF74">
    <property type="entry name" value="HTH-TYPE TRANSCRIPTIONAL REGULATOR TRPI"/>
    <property type="match status" value="1"/>
</dbReference>
<dbReference type="Gene3D" id="1.10.10.10">
    <property type="entry name" value="Winged helix-like DNA-binding domain superfamily/Winged helix DNA-binding domain"/>
    <property type="match status" value="1"/>
</dbReference>
<keyword evidence="4" id="KW-0804">Transcription</keyword>
<dbReference type="InterPro" id="IPR036388">
    <property type="entry name" value="WH-like_DNA-bd_sf"/>
</dbReference>
<evidence type="ECO:0000259" key="5">
    <source>
        <dbReference type="PROSITE" id="PS50931"/>
    </source>
</evidence>
<dbReference type="Pfam" id="PF00126">
    <property type="entry name" value="HTH_1"/>
    <property type="match status" value="1"/>
</dbReference>
<evidence type="ECO:0000313" key="7">
    <source>
        <dbReference type="Proteomes" id="UP001620408"/>
    </source>
</evidence>
<evidence type="ECO:0000256" key="2">
    <source>
        <dbReference type="ARBA" id="ARBA00023015"/>
    </source>
</evidence>
<reference evidence="6 7" key="1">
    <citation type="submission" date="2020-10" db="EMBL/GenBank/DDBJ databases">
        <title>Phylogeny of dyella-like bacteria.</title>
        <authorList>
            <person name="Fu J."/>
        </authorList>
    </citation>
    <scope>NUCLEOTIDE SEQUENCE [LARGE SCALE GENOMIC DNA]</scope>
    <source>
        <strain evidence="6 7">BB4</strain>
    </source>
</reference>
<dbReference type="PROSITE" id="PS50931">
    <property type="entry name" value="HTH_LYSR"/>
    <property type="match status" value="1"/>
</dbReference>
<evidence type="ECO:0000256" key="4">
    <source>
        <dbReference type="ARBA" id="ARBA00023163"/>
    </source>
</evidence>
<dbReference type="PANTHER" id="PTHR30537">
    <property type="entry name" value="HTH-TYPE TRANSCRIPTIONAL REGULATOR"/>
    <property type="match status" value="1"/>
</dbReference>
<keyword evidence="7" id="KW-1185">Reference proteome</keyword>
<keyword evidence="3" id="KW-0238">DNA-binding</keyword>
<dbReference type="Proteomes" id="UP001620408">
    <property type="component" value="Unassembled WGS sequence"/>
</dbReference>
<organism evidence="6 7">
    <name type="scientific">Dyella koreensis</name>
    <dbReference type="NCBI Taxonomy" id="311235"/>
    <lineage>
        <taxon>Bacteria</taxon>
        <taxon>Pseudomonadati</taxon>
        <taxon>Pseudomonadota</taxon>
        <taxon>Gammaproteobacteria</taxon>
        <taxon>Lysobacterales</taxon>
        <taxon>Rhodanobacteraceae</taxon>
        <taxon>Dyella</taxon>
    </lineage>
</organism>
<dbReference type="EMBL" id="JADIKD010000012">
    <property type="protein sequence ID" value="MFK2919711.1"/>
    <property type="molecule type" value="Genomic_DNA"/>
</dbReference>
<evidence type="ECO:0000313" key="6">
    <source>
        <dbReference type="EMBL" id="MFK2919711.1"/>
    </source>
</evidence>
<dbReference type="SUPFAM" id="SSF46785">
    <property type="entry name" value="Winged helix' DNA-binding domain"/>
    <property type="match status" value="1"/>
</dbReference>
<gene>
    <name evidence="6" type="ORF">ISS97_20790</name>
</gene>
<feature type="domain" description="HTH lysR-type" evidence="5">
    <location>
        <begin position="14"/>
        <end position="71"/>
    </location>
</feature>